<dbReference type="AlphaFoldDB" id="A0A0A9DDQ5"/>
<proteinExistence type="predicted"/>
<accession>A0A0A9DDQ5</accession>
<dbReference type="EMBL" id="GBRH01211201">
    <property type="protein sequence ID" value="JAD86694.1"/>
    <property type="molecule type" value="Transcribed_RNA"/>
</dbReference>
<name>A0A0A9DDQ5_ARUDO</name>
<reference evidence="1" key="2">
    <citation type="journal article" date="2015" name="Data Brief">
        <title>Shoot transcriptome of the giant reed, Arundo donax.</title>
        <authorList>
            <person name="Barrero R.A."/>
            <person name="Guerrero F.D."/>
            <person name="Moolhuijzen P."/>
            <person name="Goolsby J.A."/>
            <person name="Tidwell J."/>
            <person name="Bellgard S.E."/>
            <person name="Bellgard M.I."/>
        </authorList>
    </citation>
    <scope>NUCLEOTIDE SEQUENCE</scope>
    <source>
        <tissue evidence="1">Shoot tissue taken approximately 20 cm above the soil surface</tissue>
    </source>
</reference>
<organism evidence="1">
    <name type="scientific">Arundo donax</name>
    <name type="common">Giant reed</name>
    <name type="synonym">Donax arundinaceus</name>
    <dbReference type="NCBI Taxonomy" id="35708"/>
    <lineage>
        <taxon>Eukaryota</taxon>
        <taxon>Viridiplantae</taxon>
        <taxon>Streptophyta</taxon>
        <taxon>Embryophyta</taxon>
        <taxon>Tracheophyta</taxon>
        <taxon>Spermatophyta</taxon>
        <taxon>Magnoliopsida</taxon>
        <taxon>Liliopsida</taxon>
        <taxon>Poales</taxon>
        <taxon>Poaceae</taxon>
        <taxon>PACMAD clade</taxon>
        <taxon>Arundinoideae</taxon>
        <taxon>Arundineae</taxon>
        <taxon>Arundo</taxon>
    </lineage>
</organism>
<protein>
    <submittedName>
        <fullName evidence="1">Uncharacterized protein</fullName>
    </submittedName>
</protein>
<sequence length="76" mass="9297">MRIFLKQTLLGQHHPVHTIFHCHQNQLPLQMNHQLNFWQHQQDQNETPQHSPLMLVEHSLTIYQSTYRDIDHLLYF</sequence>
<reference evidence="1" key="1">
    <citation type="submission" date="2014-09" db="EMBL/GenBank/DDBJ databases">
        <authorList>
            <person name="Magalhaes I.L.F."/>
            <person name="Oliveira U."/>
            <person name="Santos F.R."/>
            <person name="Vidigal T.H.D.A."/>
            <person name="Brescovit A.D."/>
            <person name="Santos A.J."/>
        </authorList>
    </citation>
    <scope>NUCLEOTIDE SEQUENCE</scope>
    <source>
        <tissue evidence="1">Shoot tissue taken approximately 20 cm above the soil surface</tissue>
    </source>
</reference>
<evidence type="ECO:0000313" key="1">
    <source>
        <dbReference type="EMBL" id="JAD86694.1"/>
    </source>
</evidence>